<comment type="caution">
    <text evidence="1">The sequence shown here is derived from an EMBL/GenBank/DDBJ whole genome shotgun (WGS) entry which is preliminary data.</text>
</comment>
<dbReference type="EMBL" id="JAENGY010000042">
    <property type="protein sequence ID" value="KAG6976055.1"/>
    <property type="molecule type" value="Genomic_DNA"/>
</dbReference>
<accession>A0A8J5M997</accession>
<protein>
    <submittedName>
        <fullName evidence="1">Uncharacterized protein</fullName>
    </submittedName>
</protein>
<organism evidence="1 2">
    <name type="scientific">Phytophthora aleatoria</name>
    <dbReference type="NCBI Taxonomy" id="2496075"/>
    <lineage>
        <taxon>Eukaryota</taxon>
        <taxon>Sar</taxon>
        <taxon>Stramenopiles</taxon>
        <taxon>Oomycota</taxon>
        <taxon>Peronosporomycetes</taxon>
        <taxon>Peronosporales</taxon>
        <taxon>Peronosporaceae</taxon>
        <taxon>Phytophthora</taxon>
    </lineage>
</organism>
<gene>
    <name evidence="1" type="ORF">JG688_00001774</name>
</gene>
<reference evidence="1" key="1">
    <citation type="submission" date="2021-01" db="EMBL/GenBank/DDBJ databases">
        <title>Phytophthora aleatoria, a newly-described species from Pinus radiata is distinct from Phytophthora cactorum isolates based on comparative genomics.</title>
        <authorList>
            <person name="Mcdougal R."/>
            <person name="Panda P."/>
            <person name="Williams N."/>
            <person name="Studholme D.J."/>
        </authorList>
    </citation>
    <scope>NUCLEOTIDE SEQUENCE</scope>
    <source>
        <strain evidence="1">NZFS 4037</strain>
    </source>
</reference>
<evidence type="ECO:0000313" key="2">
    <source>
        <dbReference type="Proteomes" id="UP000709295"/>
    </source>
</evidence>
<evidence type="ECO:0000313" key="1">
    <source>
        <dbReference type="EMBL" id="KAG6976055.1"/>
    </source>
</evidence>
<keyword evidence="2" id="KW-1185">Reference proteome</keyword>
<name>A0A8J5M997_9STRA</name>
<dbReference type="Proteomes" id="UP000709295">
    <property type="component" value="Unassembled WGS sequence"/>
</dbReference>
<dbReference type="AlphaFoldDB" id="A0A8J5M997"/>
<proteinExistence type="predicted"/>
<sequence>MEIGSNDSPEVKALQDGQLSIANEICHTELSLQDLLEEHVSALGSNNVFLLIRVVQPLGKRPFWYQRRRLCCTVVQKSW</sequence>